<name>A0ABX0A5T8_9BACI</name>
<comment type="caution">
    <text evidence="1">The sequence shown here is derived from an EMBL/GenBank/DDBJ whole genome shotgun (WGS) entry which is preliminary data.</text>
</comment>
<dbReference type="EMBL" id="JAACYS010000082">
    <property type="protein sequence ID" value="NCU18800.1"/>
    <property type="molecule type" value="Genomic_DNA"/>
</dbReference>
<protein>
    <submittedName>
        <fullName evidence="1">PD-(D/E)XK nuclease family protein</fullName>
    </submittedName>
</protein>
<accession>A0ABX0A5T8</accession>
<reference evidence="1 2" key="1">
    <citation type="submission" date="2020-01" db="EMBL/GenBank/DDBJ databases">
        <title>A novel Bacillus sp. from Pasinler.</title>
        <authorList>
            <person name="Adiguzel A."/>
            <person name="Ay H."/>
            <person name="Baltaci M.O."/>
        </authorList>
    </citation>
    <scope>NUCLEOTIDE SEQUENCE [LARGE SCALE GENOMIC DNA]</scope>
    <source>
        <strain evidence="1 2">P1</strain>
    </source>
</reference>
<gene>
    <name evidence="1" type="ORF">GW534_14030</name>
</gene>
<organism evidence="1 2">
    <name type="scientific">Pallidibacillus pasinlerensis</name>
    <dbReference type="NCBI Taxonomy" id="2703818"/>
    <lineage>
        <taxon>Bacteria</taxon>
        <taxon>Bacillati</taxon>
        <taxon>Bacillota</taxon>
        <taxon>Bacilli</taxon>
        <taxon>Bacillales</taxon>
        <taxon>Bacillaceae</taxon>
        <taxon>Pallidibacillus</taxon>
    </lineage>
</organism>
<dbReference type="RefSeq" id="WP_161921628.1">
    <property type="nucleotide sequence ID" value="NZ_JAACYS010000082.1"/>
</dbReference>
<evidence type="ECO:0000313" key="2">
    <source>
        <dbReference type="Proteomes" id="UP000743899"/>
    </source>
</evidence>
<dbReference type="Pfam" id="PF14281">
    <property type="entry name" value="PDDEXK_4"/>
    <property type="match status" value="1"/>
</dbReference>
<sequence>MNSRDLLELENDLKFHQLNEKVNSFNILKVLRLENHEIRHSNVLAWLLNPIDNHQLRDFVLRKLLEHLILIEENSANPQMKQVEKILDYSLMDCHVYREVKTDKNRFIDLLIVNQQYKYVILIENKFYASLDKIFFLIVLKNLLSNNSRKMSFSMRIQLCRTFYRRSGIPSVNIS</sequence>
<dbReference type="Proteomes" id="UP000743899">
    <property type="component" value="Unassembled WGS sequence"/>
</dbReference>
<evidence type="ECO:0000313" key="1">
    <source>
        <dbReference type="EMBL" id="NCU18800.1"/>
    </source>
</evidence>
<dbReference type="InterPro" id="IPR029470">
    <property type="entry name" value="PDDEXK_4"/>
</dbReference>
<keyword evidence="2" id="KW-1185">Reference proteome</keyword>
<proteinExistence type="predicted"/>